<feature type="domain" description="Putative DNA-binding" evidence="1">
    <location>
        <begin position="21"/>
        <end position="110"/>
    </location>
</feature>
<dbReference type="Gene3D" id="1.10.150.690">
    <property type="entry name" value="DUF2063"/>
    <property type="match status" value="1"/>
</dbReference>
<organism evidence="2 3">
    <name type="scientific">Roseibium litorale</name>
    <dbReference type="NCBI Taxonomy" id="2803841"/>
    <lineage>
        <taxon>Bacteria</taxon>
        <taxon>Pseudomonadati</taxon>
        <taxon>Pseudomonadota</taxon>
        <taxon>Alphaproteobacteria</taxon>
        <taxon>Hyphomicrobiales</taxon>
        <taxon>Stappiaceae</taxon>
        <taxon>Roseibium</taxon>
    </lineage>
</organism>
<gene>
    <name evidence="2" type="ORF">IG616_19835</name>
</gene>
<reference evidence="3" key="1">
    <citation type="submission" date="2020-09" db="EMBL/GenBank/DDBJ databases">
        <title>The genome sequence of strain Labrenzia suaedae 4C16A.</title>
        <authorList>
            <person name="Liu Y."/>
        </authorList>
    </citation>
    <scope>NUCLEOTIDE SEQUENCE [LARGE SCALE GENOMIC DNA]</scope>
    <source>
        <strain evidence="3">4C16A</strain>
    </source>
</reference>
<proteinExistence type="predicted"/>
<dbReference type="Proteomes" id="UP000632063">
    <property type="component" value="Unassembled WGS sequence"/>
</dbReference>
<dbReference type="EMBL" id="JACYXI010000016">
    <property type="protein sequence ID" value="MBD8893802.1"/>
    <property type="molecule type" value="Genomic_DNA"/>
</dbReference>
<evidence type="ECO:0000259" key="1">
    <source>
        <dbReference type="Pfam" id="PF09836"/>
    </source>
</evidence>
<dbReference type="GO" id="GO:0003677">
    <property type="term" value="F:DNA binding"/>
    <property type="evidence" value="ECO:0007669"/>
    <property type="project" value="UniProtKB-KW"/>
</dbReference>
<comment type="caution">
    <text evidence="2">The sequence shown here is derived from an EMBL/GenBank/DDBJ whole genome shotgun (WGS) entry which is preliminary data.</text>
</comment>
<evidence type="ECO:0000313" key="2">
    <source>
        <dbReference type="EMBL" id="MBD8893802.1"/>
    </source>
</evidence>
<keyword evidence="2" id="KW-0238">DNA-binding</keyword>
<evidence type="ECO:0000313" key="3">
    <source>
        <dbReference type="Proteomes" id="UP000632063"/>
    </source>
</evidence>
<keyword evidence="3" id="KW-1185">Reference proteome</keyword>
<accession>A0ABR9CU26</accession>
<dbReference type="InterPro" id="IPR018640">
    <property type="entry name" value="DUF2063"/>
</dbReference>
<dbReference type="Pfam" id="PF09836">
    <property type="entry name" value="DUF2063"/>
    <property type="match status" value="1"/>
</dbReference>
<dbReference type="InterPro" id="IPR044922">
    <property type="entry name" value="DUF2063_N_sf"/>
</dbReference>
<reference evidence="2 3" key="2">
    <citation type="journal article" date="2021" name="Int. J. Syst. Evol. Microbiol.">
        <title>Roseibium litorale sp. nov., isolated from a tidal flat sediment and proposal for the reclassification of Labrenzia polysiphoniae as Roseibium polysiphoniae comb. nov.</title>
        <authorList>
            <person name="Liu Y."/>
            <person name="Pei T."/>
            <person name="Du J."/>
            <person name="Chao M."/>
            <person name="Deng M.R."/>
            <person name="Zhu H."/>
        </authorList>
    </citation>
    <scope>NUCLEOTIDE SEQUENCE [LARGE SCALE GENOMIC DNA]</scope>
    <source>
        <strain evidence="2 3">4C16A</strain>
    </source>
</reference>
<protein>
    <submittedName>
        <fullName evidence="2">DNA-binding domain-containing protein</fullName>
    </submittedName>
</protein>
<sequence>MPDWRNAVRSDPGRPDCSVLAAFAPALLDSALEVPQGVVGPDGQPAPKRFNVYRNNVVVSLVEAVMDSYPAIVKLLGEDYFKAAARLFVTQQPPQSPVLIWYGADFAGFLENFPPLEAYGYLPDVARLEWAWLEAYHAADAKILKPEHLAAVPEDQLADLTVTLHPACRWIRSDWPVFSLLSVNRFDGDEGVDLNEGQDVLVTRPDLDVEVRLMRPGCAVLLEGLAEGLSLVQAAERAAGSVPEHAFQFDKCLADLLTAGAFAEFDVLSRPEAGK</sequence>
<name>A0ABR9CU26_9HYPH</name>